<feature type="region of interest" description="Disordered" evidence="1">
    <location>
        <begin position="386"/>
        <end position="435"/>
    </location>
</feature>
<protein>
    <submittedName>
        <fullName evidence="4">Uncharacterized protein</fullName>
    </submittedName>
</protein>
<evidence type="ECO:0000256" key="3">
    <source>
        <dbReference type="SAM" id="SignalP"/>
    </source>
</evidence>
<feature type="chain" id="PRO_5040963420" evidence="3">
    <location>
        <begin position="23"/>
        <end position="1014"/>
    </location>
</feature>
<dbReference type="Proteomes" id="UP001162640">
    <property type="component" value="Unassembled WGS sequence"/>
</dbReference>
<evidence type="ECO:0000256" key="1">
    <source>
        <dbReference type="SAM" id="MobiDB-lite"/>
    </source>
</evidence>
<dbReference type="EMBL" id="BLQM01000283">
    <property type="protein sequence ID" value="GMH80499.1"/>
    <property type="molecule type" value="Genomic_DNA"/>
</dbReference>
<feature type="signal peptide" evidence="3">
    <location>
        <begin position="1"/>
        <end position="22"/>
    </location>
</feature>
<sequence>MTVKTTHTLALAASLLLPLATSTVDPAFDFLHCLDDYSEASESECGFMQIGGVLSTLNDYRTCTGWDPVELISALSDAEALDGLEELVAACGNTDDWVDDPTTCLMAIDDAASDQGNPFHTYISEIYEDPDKYCDCNKVLASDLPSCNLSWQDNDIDTNQVLLGSCLFHELCEEFDATCVAIGENIDGCIKRGMDASGAVTDCSESCTADFTLPVGCVRSVIDTDLENDLDSYNEVCGGDNPPSPPSDEDDEEEVVEISFDSKLQITAVPPPFDDADGLATYVEVLARSIKASLGEAAEHSLVVIKKLGDNVIGEDEPVERRVLLPAPEDVEVEFTVTDVVGCGSTGDCSLVDADSVVDSLYSSLNEAVNGGELAETIQSIASEKGADDEFSSTSVDKSSLATPSSTTTRETTRSESTVLDGADEDEDGGGGDISDLVPIDIDFDHCTPDDENVPNCGIFEIPGALGTVQQFSSCTGWDPMELATAVLNSAEIFAEIVAVCSGANDSGADEDCLAAISTIATDSDNPLGPYIGDLLLNPKKYCGCNADFGPNLPSCKAAGQYKAMSCVFAELCSELGQTCDLIVDGVETCMDNSGLNNPGVTDVDCSLSCLSVPVPETCLKDEGDEDADGNPNEDSEFEKKYETYKNACGEGGGGGDDDEPMDFGECSSIYDNVDKDNLPTCAANPALLKSVFDFASCTDWNIMQVLRDFSDGDVSDFADLIMDCSDFAGDGLAKCFNSLAEKSADTTSPVSVYIGDLYNNPDKYCKCNSRLYGHVPDPCMFNIPQQDPLDMGQVKVASCMMGELCEELDVACDELGKHLDEECLPPNKADIKPQNCPQIETCVMEWEGIDSDILNAHGLPTGCVKRWSSDLQERAQAVNWVCWNLDPPDDDGKGGGGYDDDDSSGGSESKVGQTSGAFPPAIYIGAGVLMGVGIIFVVFRKVLQKPKHPQMMRFDSNMGGGGDGITLNELRKGAHGKFSAVVDMDDGGEVNDQLFDLPTSQAVVKATDVDVVL</sequence>
<keyword evidence="2" id="KW-0472">Membrane</keyword>
<feature type="transmembrane region" description="Helical" evidence="2">
    <location>
        <begin position="922"/>
        <end position="944"/>
    </location>
</feature>
<feature type="compositionally biased region" description="Polar residues" evidence="1">
    <location>
        <begin position="392"/>
        <end position="404"/>
    </location>
</feature>
<keyword evidence="3" id="KW-0732">Signal</keyword>
<comment type="caution">
    <text evidence="4">The sequence shown here is derived from an EMBL/GenBank/DDBJ whole genome shotgun (WGS) entry which is preliminary data.</text>
</comment>
<dbReference type="AlphaFoldDB" id="A0A9W7B5Z7"/>
<evidence type="ECO:0000313" key="4">
    <source>
        <dbReference type="EMBL" id="GMH80499.1"/>
    </source>
</evidence>
<name>A0A9W7B5Z7_9STRA</name>
<keyword evidence="2" id="KW-1133">Transmembrane helix</keyword>
<reference evidence="5" key="1">
    <citation type="journal article" date="2023" name="Commun. Biol.">
        <title>Genome analysis of Parmales, the sister group of diatoms, reveals the evolutionary specialization of diatoms from phago-mixotrophs to photoautotrophs.</title>
        <authorList>
            <person name="Ban H."/>
            <person name="Sato S."/>
            <person name="Yoshikawa S."/>
            <person name="Yamada K."/>
            <person name="Nakamura Y."/>
            <person name="Ichinomiya M."/>
            <person name="Sato N."/>
            <person name="Blanc-Mathieu R."/>
            <person name="Endo H."/>
            <person name="Kuwata A."/>
            <person name="Ogata H."/>
        </authorList>
    </citation>
    <scope>NUCLEOTIDE SEQUENCE [LARGE SCALE GENOMIC DNA]</scope>
</reference>
<evidence type="ECO:0000313" key="5">
    <source>
        <dbReference type="Proteomes" id="UP001162640"/>
    </source>
</evidence>
<feature type="compositionally biased region" description="Low complexity" evidence="1">
    <location>
        <begin position="405"/>
        <end position="418"/>
    </location>
</feature>
<evidence type="ECO:0000256" key="2">
    <source>
        <dbReference type="SAM" id="Phobius"/>
    </source>
</evidence>
<gene>
    <name evidence="4" type="ORF">TL16_g08570</name>
</gene>
<organism evidence="4 5">
    <name type="scientific">Triparma laevis f. inornata</name>
    <dbReference type="NCBI Taxonomy" id="1714386"/>
    <lineage>
        <taxon>Eukaryota</taxon>
        <taxon>Sar</taxon>
        <taxon>Stramenopiles</taxon>
        <taxon>Ochrophyta</taxon>
        <taxon>Bolidophyceae</taxon>
        <taxon>Parmales</taxon>
        <taxon>Triparmaceae</taxon>
        <taxon>Triparma</taxon>
    </lineage>
</organism>
<feature type="region of interest" description="Disordered" evidence="1">
    <location>
        <begin position="892"/>
        <end position="914"/>
    </location>
</feature>
<accession>A0A9W7B5Z7</accession>
<keyword evidence="2" id="KW-0812">Transmembrane</keyword>
<proteinExistence type="predicted"/>